<feature type="region of interest" description="Disordered" evidence="1">
    <location>
        <begin position="1"/>
        <end position="20"/>
    </location>
</feature>
<dbReference type="InterPro" id="IPR000305">
    <property type="entry name" value="GIY-YIG_endonuc"/>
</dbReference>
<dbReference type="Gene3D" id="3.40.1440.10">
    <property type="entry name" value="GIY-YIG endonuclease"/>
    <property type="match status" value="1"/>
</dbReference>
<dbReference type="AlphaFoldDB" id="J9GEV8"/>
<dbReference type="InterPro" id="IPR050190">
    <property type="entry name" value="UPF0213_domain"/>
</dbReference>
<comment type="caution">
    <text evidence="3">The sequence shown here is derived from an EMBL/GenBank/DDBJ whole genome shotgun (WGS) entry which is preliminary data.</text>
</comment>
<dbReference type="SUPFAM" id="SSF82771">
    <property type="entry name" value="GIY-YIG endonuclease"/>
    <property type="match status" value="1"/>
</dbReference>
<protein>
    <submittedName>
        <fullName evidence="3">GIY-YIG nuclease superfamily protein</fullName>
    </submittedName>
</protein>
<dbReference type="CDD" id="cd10456">
    <property type="entry name" value="GIY-YIG_UPF0213"/>
    <property type="match status" value="1"/>
</dbReference>
<dbReference type="PANTHER" id="PTHR34477">
    <property type="entry name" value="UPF0213 PROTEIN YHBQ"/>
    <property type="match status" value="1"/>
</dbReference>
<reference evidence="3" key="1">
    <citation type="journal article" date="2012" name="PLoS ONE">
        <title>Gene sets for utilization of primary and secondary nutrition supplies in the distal gut of endangered iberian lynx.</title>
        <authorList>
            <person name="Alcaide M."/>
            <person name="Messina E."/>
            <person name="Richter M."/>
            <person name="Bargiela R."/>
            <person name="Peplies J."/>
            <person name="Huws S.A."/>
            <person name="Newbold C.J."/>
            <person name="Golyshin P.N."/>
            <person name="Simon M.A."/>
            <person name="Lopez G."/>
            <person name="Yakimov M.M."/>
            <person name="Ferrer M."/>
        </authorList>
    </citation>
    <scope>NUCLEOTIDE SEQUENCE</scope>
</reference>
<accession>J9GEV8</accession>
<dbReference type="Pfam" id="PF01541">
    <property type="entry name" value="GIY-YIG"/>
    <property type="match status" value="1"/>
</dbReference>
<proteinExistence type="predicted"/>
<dbReference type="PANTHER" id="PTHR34477:SF1">
    <property type="entry name" value="UPF0213 PROTEIN YHBQ"/>
    <property type="match status" value="1"/>
</dbReference>
<gene>
    <name evidence="3" type="ORF">EVA_06017</name>
</gene>
<organism evidence="3">
    <name type="scientific">gut metagenome</name>
    <dbReference type="NCBI Taxonomy" id="749906"/>
    <lineage>
        <taxon>unclassified sequences</taxon>
        <taxon>metagenomes</taxon>
        <taxon>organismal metagenomes</taxon>
    </lineage>
</organism>
<sequence>MYTGITNNLEKRYQNHRNKKGAKYTKSHCVKKLEIFFEVNNRSEASKLEYKIKKFDKNSKENLIKFKKLLDGE</sequence>
<evidence type="ECO:0000259" key="2">
    <source>
        <dbReference type="PROSITE" id="PS50164"/>
    </source>
</evidence>
<dbReference type="EMBL" id="AMCI01001331">
    <property type="protein sequence ID" value="EJX05877.1"/>
    <property type="molecule type" value="Genomic_DNA"/>
</dbReference>
<name>J9GEV8_9ZZZZ</name>
<evidence type="ECO:0000313" key="3">
    <source>
        <dbReference type="EMBL" id="EJX05877.1"/>
    </source>
</evidence>
<feature type="domain" description="GIY-YIG" evidence="2">
    <location>
        <begin position="1"/>
        <end position="63"/>
    </location>
</feature>
<dbReference type="InterPro" id="IPR035901">
    <property type="entry name" value="GIY-YIG_endonuc_sf"/>
</dbReference>
<dbReference type="PROSITE" id="PS50164">
    <property type="entry name" value="GIY_YIG"/>
    <property type="match status" value="1"/>
</dbReference>
<evidence type="ECO:0000256" key="1">
    <source>
        <dbReference type="SAM" id="MobiDB-lite"/>
    </source>
</evidence>